<dbReference type="GeneID" id="101851186"/>
<dbReference type="InterPro" id="IPR012725">
    <property type="entry name" value="Chaperone_DnaK"/>
</dbReference>
<keyword evidence="7" id="KW-1185">Reference proteome</keyword>
<organism evidence="7 8">
    <name type="scientific">Aplysia californica</name>
    <name type="common">California sea hare</name>
    <dbReference type="NCBI Taxonomy" id="6500"/>
    <lineage>
        <taxon>Eukaryota</taxon>
        <taxon>Metazoa</taxon>
        <taxon>Spiralia</taxon>
        <taxon>Lophotrochozoa</taxon>
        <taxon>Mollusca</taxon>
        <taxon>Gastropoda</taxon>
        <taxon>Heterobranchia</taxon>
        <taxon>Euthyneura</taxon>
        <taxon>Tectipleura</taxon>
        <taxon>Aplysiida</taxon>
        <taxon>Aplysioidea</taxon>
        <taxon>Aplysiidae</taxon>
        <taxon>Aplysia</taxon>
    </lineage>
</organism>
<dbReference type="NCBIfam" id="NF001413">
    <property type="entry name" value="PRK00290.1"/>
    <property type="match status" value="1"/>
</dbReference>
<evidence type="ECO:0000313" key="8">
    <source>
        <dbReference type="RefSeq" id="XP_005098119.1"/>
    </source>
</evidence>
<feature type="region of interest" description="Disordered" evidence="6">
    <location>
        <begin position="635"/>
        <end position="664"/>
    </location>
</feature>
<dbReference type="InterPro" id="IPR013126">
    <property type="entry name" value="Hsp_70_fam"/>
</dbReference>
<dbReference type="SUPFAM" id="SSF100920">
    <property type="entry name" value="Heat shock protein 70kD (HSP70), peptide-binding domain"/>
    <property type="match status" value="1"/>
</dbReference>
<sequence length="664" mass="72169">MPGISKNIVIFSGAFRRGFLLQKRFKSDKVKGHVIGIDLGTTNSCVAVMEGKQAKVLENSEGSRTTPSVVAFSKDGERLAGMPAKRQAVTNAENTLHATKRLIGRRFEDAEVQKDLKTVPYKIVKSSNGDAWVEAQGKMYSPSQIGAFVLTKMKETAESYLGTKVKNAVVTVPAYFNDSQRQATKDAGQISGLNVLRVINEPTAAALAYGMDKTEDKVIAVYDLGGGTFDISILEIQKGVFEVKSTNGDTFLGGEDFDNTLVNFLSAEFRKDQGIDITKDSMAMQRLREAAEKAKIELSSSMQTDINLPYLTMDASGPKHMNLKLSRSKFESIVDTLIKRTVGPCQKALQDAEVKKTEIGEVILVGGMTRMPKVQSTVQDLFGRQPSKSVNPDEAVAIGAAIQGGVLAGDVTDVLLLDVTPLSLGIETLGGVFTKLINRNTTIPTKKSQVFSTAADGQTQVEIKVHQGEREMAMDNKLLGQFTLVGIPPAPRGVPQIEVTFDIDANGIVNVSARDKGTGKEQQIVIQSSGGLSKDEIENMVKNAEIHAEEDKKKKELIEVLNQADSIIHDTEAKMEEFKEQLPQDECDKLKEKIATVKDIIANKDSKTPEEIKQETSDLQQASLKLFEMAYKKMAADREGSSGGSSESSGSSESTGDEKKEDKN</sequence>
<keyword evidence="8" id="KW-0346">Stress response</keyword>
<dbReference type="Gene3D" id="2.60.34.10">
    <property type="entry name" value="Substrate Binding Domain Of DNAk, Chain A, domain 1"/>
    <property type="match status" value="1"/>
</dbReference>
<dbReference type="Pfam" id="PF00012">
    <property type="entry name" value="HSP70"/>
    <property type="match status" value="1"/>
</dbReference>
<dbReference type="Gene3D" id="1.20.1270.10">
    <property type="match status" value="1"/>
</dbReference>
<gene>
    <name evidence="8" type="primary">LOC101851186</name>
</gene>
<evidence type="ECO:0000256" key="3">
    <source>
        <dbReference type="ARBA" id="ARBA00022840"/>
    </source>
</evidence>
<dbReference type="Gene3D" id="3.30.420.40">
    <property type="match status" value="2"/>
</dbReference>
<proteinExistence type="inferred from homology"/>
<evidence type="ECO:0000256" key="5">
    <source>
        <dbReference type="SAM" id="Coils"/>
    </source>
</evidence>
<keyword evidence="5" id="KW-0175">Coiled coil</keyword>
<dbReference type="RefSeq" id="XP_005098119.1">
    <property type="nucleotide sequence ID" value="XM_005098062.3"/>
</dbReference>
<protein>
    <submittedName>
        <fullName evidence="8">Heat shock 70 kDa protein cognate 5</fullName>
    </submittedName>
</protein>
<dbReference type="SUPFAM" id="SSF53067">
    <property type="entry name" value="Actin-like ATPase domain"/>
    <property type="match status" value="2"/>
</dbReference>
<dbReference type="InterPro" id="IPR029048">
    <property type="entry name" value="HSP70_C_sf"/>
</dbReference>
<dbReference type="NCBIfam" id="NF003520">
    <property type="entry name" value="PRK05183.1"/>
    <property type="match status" value="1"/>
</dbReference>
<name>A0ABM0JNY8_APLCA</name>
<dbReference type="PANTHER" id="PTHR19375">
    <property type="entry name" value="HEAT SHOCK PROTEIN 70KDA"/>
    <property type="match status" value="1"/>
</dbReference>
<keyword evidence="3 4" id="KW-0067">ATP-binding</keyword>
<evidence type="ECO:0000256" key="2">
    <source>
        <dbReference type="ARBA" id="ARBA00022741"/>
    </source>
</evidence>
<evidence type="ECO:0000256" key="1">
    <source>
        <dbReference type="ARBA" id="ARBA00007381"/>
    </source>
</evidence>
<dbReference type="PROSITE" id="PS00297">
    <property type="entry name" value="HSP70_1"/>
    <property type="match status" value="1"/>
</dbReference>
<evidence type="ECO:0000256" key="4">
    <source>
        <dbReference type="RuleBase" id="RU003322"/>
    </source>
</evidence>
<dbReference type="Gene3D" id="3.30.30.30">
    <property type="match status" value="1"/>
</dbReference>
<dbReference type="InterPro" id="IPR043129">
    <property type="entry name" value="ATPase_NBD"/>
</dbReference>
<dbReference type="Gene3D" id="3.90.640.10">
    <property type="entry name" value="Actin, Chain A, domain 4"/>
    <property type="match status" value="1"/>
</dbReference>
<dbReference type="InterPro" id="IPR018181">
    <property type="entry name" value="Heat_shock_70_CS"/>
</dbReference>
<dbReference type="PRINTS" id="PR00301">
    <property type="entry name" value="HEATSHOCK70"/>
</dbReference>
<evidence type="ECO:0000256" key="6">
    <source>
        <dbReference type="SAM" id="MobiDB-lite"/>
    </source>
</evidence>
<dbReference type="CDD" id="cd11733">
    <property type="entry name" value="ASKHA_NBD_HSP70_HSPA9"/>
    <property type="match status" value="1"/>
</dbReference>
<feature type="coiled-coil region" evidence="5">
    <location>
        <begin position="534"/>
        <end position="581"/>
    </location>
</feature>
<dbReference type="NCBIfam" id="TIGR02350">
    <property type="entry name" value="prok_dnaK"/>
    <property type="match status" value="1"/>
</dbReference>
<dbReference type="Proteomes" id="UP000694888">
    <property type="component" value="Unplaced"/>
</dbReference>
<dbReference type="InterPro" id="IPR029047">
    <property type="entry name" value="HSP70_peptide-bd_sf"/>
</dbReference>
<dbReference type="PROSITE" id="PS00329">
    <property type="entry name" value="HSP70_2"/>
    <property type="match status" value="1"/>
</dbReference>
<comment type="similarity">
    <text evidence="1 4">Belongs to the heat shock protein 70 family.</text>
</comment>
<dbReference type="HAMAP" id="MF_00332">
    <property type="entry name" value="DnaK"/>
    <property type="match status" value="1"/>
</dbReference>
<reference evidence="8" key="1">
    <citation type="submission" date="2025-08" db="UniProtKB">
        <authorList>
            <consortium name="RefSeq"/>
        </authorList>
    </citation>
    <scope>IDENTIFICATION</scope>
</reference>
<feature type="compositionally biased region" description="Low complexity" evidence="6">
    <location>
        <begin position="644"/>
        <end position="654"/>
    </location>
</feature>
<evidence type="ECO:0000313" key="7">
    <source>
        <dbReference type="Proteomes" id="UP000694888"/>
    </source>
</evidence>
<accession>A0ABM0JNY8</accession>
<keyword evidence="2 4" id="KW-0547">Nucleotide-binding</keyword>
<dbReference type="PROSITE" id="PS01036">
    <property type="entry name" value="HSP70_3"/>
    <property type="match status" value="1"/>
</dbReference>